<dbReference type="OrthoDB" id="140355at2157"/>
<dbReference type="AlphaFoldDB" id="A0A0A7LBQ3"/>
<dbReference type="EMBL" id="CP010070">
    <property type="protein sequence ID" value="AIZ56494.1"/>
    <property type="molecule type" value="Genomic_DNA"/>
</dbReference>
<evidence type="ECO:0000313" key="3">
    <source>
        <dbReference type="EMBL" id="AIZ56494.1"/>
    </source>
</evidence>
<protein>
    <recommendedName>
        <fullName evidence="1">UPF0288 protein Mpt1_c06070</fullName>
    </recommendedName>
</protein>
<feature type="domain" description="Putative peptidyl-prolyl cis-trans isomerase" evidence="2">
    <location>
        <begin position="375"/>
        <end position="502"/>
    </location>
</feature>
<dbReference type="STRING" id="1577791.Mpt1_c06070"/>
<accession>A0A0A7LBQ3</accession>
<dbReference type="HAMAP" id="MF_01089">
    <property type="entry name" value="UPF0288"/>
    <property type="match status" value="1"/>
</dbReference>
<dbReference type="InterPro" id="IPR058492">
    <property type="entry name" value="DUF8179"/>
</dbReference>
<proteinExistence type="inferred from homology"/>
<gene>
    <name evidence="3" type="ORF">Mpt1_c06070</name>
</gene>
<name>A0A0A7LBQ3_9ARCH</name>
<dbReference type="Proteomes" id="UP000030787">
    <property type="component" value="Chromosome"/>
</dbReference>
<organism evidence="3 4">
    <name type="scientific">Candidatus Methanoplasma termitum</name>
    <dbReference type="NCBI Taxonomy" id="1577791"/>
    <lineage>
        <taxon>Archaea</taxon>
        <taxon>Methanobacteriati</taxon>
        <taxon>Thermoplasmatota</taxon>
        <taxon>Thermoplasmata</taxon>
        <taxon>Methanomassiliicoccales</taxon>
        <taxon>Methanomassiliicoccaceae</taxon>
        <taxon>Candidatus Methanoplasma</taxon>
    </lineage>
</organism>
<dbReference type="GeneID" id="24818273"/>
<dbReference type="InterPro" id="IPR016466">
    <property type="entry name" value="Methan_mark_3"/>
</dbReference>
<dbReference type="PIRSF" id="PIRSF005852">
    <property type="entry name" value="UCP005852"/>
    <property type="match status" value="1"/>
</dbReference>
<dbReference type="RefSeq" id="WP_048112012.1">
    <property type="nucleotide sequence ID" value="NZ_CP010070.1"/>
</dbReference>
<comment type="similarity">
    <text evidence="1">Belongs to the UPF0288 family.</text>
</comment>
<reference evidence="3 4" key="1">
    <citation type="journal article" date="2014" name="Appl. Environ. Microbiol.">
        <title>Comparative Genome Analysis of 'Candidatus Methanoplasma termitum' Indicates a New Mode of Energy Metabolism in the Seventh Order of Methanogens.</title>
        <authorList>
            <person name="Lang K."/>
            <person name="Schuldes J."/>
            <person name="Klingl A."/>
            <person name="Poehlein A."/>
            <person name="Daniel R."/>
            <person name="Brune A."/>
        </authorList>
    </citation>
    <scope>NUCLEOTIDE SEQUENCE [LARGE SCALE GENOMIC DNA]</scope>
    <source>
        <strain evidence="4">Mpt1</strain>
    </source>
</reference>
<evidence type="ECO:0000256" key="1">
    <source>
        <dbReference type="HAMAP-Rule" id="MF_01089"/>
    </source>
</evidence>
<dbReference type="HOGENOM" id="CLU_533841_0_0_2"/>
<dbReference type="NCBIfam" id="TIGR03268">
    <property type="entry name" value="methan_mark_3"/>
    <property type="match status" value="1"/>
</dbReference>
<evidence type="ECO:0000259" key="2">
    <source>
        <dbReference type="Pfam" id="PF26548"/>
    </source>
</evidence>
<evidence type="ECO:0000313" key="4">
    <source>
        <dbReference type="Proteomes" id="UP000030787"/>
    </source>
</evidence>
<keyword evidence="4" id="KW-1185">Reference proteome</keyword>
<sequence length="504" mass="55516">MRITVNGKEKEVAKGATLKEAVKGEIYEPGSLISIHLSTEKLIGETNEFELVTSNGTMVLRLEDSDGAKLFRSITESVKGSTARWLTKEIIAFGSFKTDIPIDRENRHYSKYDCFFTLGGFDNHSTYIMIAKKEHTRSYGASIGKIGRITLGRHILDLSAEGDKLLDVRPVVSESSNKTIIVTKDLGYKLDEGYSIDTNMFIRLDERSPAAAEQILISGAKGHLSITESMGTAVGCSEELDVEMPVEYSQTRDAGSVAVRNTGLGAGRILIYKERRQTSPAHNSAGTVERGFGIVSQAKKGEKITLVTEPARIMSVGMTQSDGEKFLSKLGLKQKRVGDVADEAIIVEQSPEMTLKAIASNEIETLGVPNGKVFKIQLDGTNAADVHYFKKMTGLSHKPIGSLKTQFAFPGMPMITFYGDEDRSKNLYPQEKPFKTCKKGDIGITNQSRPHHGLIGIRLEDSKQYGPTGEEPYGTNIIGKFIDDLKRLGDVEEEQTIYITEERK</sequence>
<dbReference type="KEGG" id="mear:Mpt1_c06070"/>
<dbReference type="Pfam" id="PF26548">
    <property type="entry name" value="DUF8179"/>
    <property type="match status" value="1"/>
</dbReference>